<name>A0A951QPJ2_9CYAN</name>
<comment type="caution">
    <text evidence="2">The sequence shown here is derived from an EMBL/GenBank/DDBJ whole genome shotgun (WGS) entry which is preliminary data.</text>
</comment>
<dbReference type="AlphaFoldDB" id="A0A951QPJ2"/>
<evidence type="ECO:0000313" key="2">
    <source>
        <dbReference type="EMBL" id="MBW4669725.1"/>
    </source>
</evidence>
<evidence type="ECO:0000256" key="1">
    <source>
        <dbReference type="SAM" id="SignalP"/>
    </source>
</evidence>
<protein>
    <submittedName>
        <fullName evidence="2">DUF2141 domain-containing protein</fullName>
    </submittedName>
</protein>
<accession>A0A951QPJ2</accession>
<feature type="signal peptide" evidence="1">
    <location>
        <begin position="1"/>
        <end position="26"/>
    </location>
</feature>
<proteinExistence type="predicted"/>
<reference evidence="2" key="1">
    <citation type="submission" date="2021-05" db="EMBL/GenBank/DDBJ databases">
        <authorList>
            <person name="Pietrasiak N."/>
            <person name="Ward R."/>
            <person name="Stajich J.E."/>
            <person name="Kurbessoian T."/>
        </authorList>
    </citation>
    <scope>NUCLEOTIDE SEQUENCE</scope>
    <source>
        <strain evidence="2">GSE-NOS-MK-12-04C</strain>
    </source>
</reference>
<dbReference type="Pfam" id="PF09912">
    <property type="entry name" value="DUF2141"/>
    <property type="match status" value="1"/>
</dbReference>
<dbReference type="PROSITE" id="PS00018">
    <property type="entry name" value="EF_HAND_1"/>
    <property type="match status" value="1"/>
</dbReference>
<keyword evidence="1" id="KW-0732">Signal</keyword>
<gene>
    <name evidence="2" type="ORF">KME60_20495</name>
</gene>
<dbReference type="Proteomes" id="UP000729701">
    <property type="component" value="Unassembled WGS sequence"/>
</dbReference>
<dbReference type="InterPro" id="IPR018673">
    <property type="entry name" value="DUF2141"/>
</dbReference>
<feature type="chain" id="PRO_5036682867" evidence="1">
    <location>
        <begin position="27"/>
        <end position="151"/>
    </location>
</feature>
<reference evidence="2" key="2">
    <citation type="journal article" date="2022" name="Microbiol. Resour. Announc.">
        <title>Metagenome Sequencing to Explore Phylogenomics of Terrestrial Cyanobacteria.</title>
        <authorList>
            <person name="Ward R.D."/>
            <person name="Stajich J.E."/>
            <person name="Johansen J.R."/>
            <person name="Huntemann M."/>
            <person name="Clum A."/>
            <person name="Foster B."/>
            <person name="Foster B."/>
            <person name="Roux S."/>
            <person name="Palaniappan K."/>
            <person name="Varghese N."/>
            <person name="Mukherjee S."/>
            <person name="Reddy T.B.K."/>
            <person name="Daum C."/>
            <person name="Copeland A."/>
            <person name="Chen I.A."/>
            <person name="Ivanova N.N."/>
            <person name="Kyrpides N.C."/>
            <person name="Shapiro N."/>
            <person name="Eloe-Fadrosh E.A."/>
            <person name="Pietrasiak N."/>
        </authorList>
    </citation>
    <scope>NUCLEOTIDE SEQUENCE</scope>
    <source>
        <strain evidence="2">GSE-NOS-MK-12-04C</strain>
    </source>
</reference>
<dbReference type="EMBL" id="JAHHGZ010000023">
    <property type="protein sequence ID" value="MBW4669725.1"/>
    <property type="molecule type" value="Genomic_DNA"/>
</dbReference>
<organism evidence="2 3">
    <name type="scientific">Cyanomargarita calcarea GSE-NOS-MK-12-04C</name>
    <dbReference type="NCBI Taxonomy" id="2839659"/>
    <lineage>
        <taxon>Bacteria</taxon>
        <taxon>Bacillati</taxon>
        <taxon>Cyanobacteriota</taxon>
        <taxon>Cyanophyceae</taxon>
        <taxon>Nostocales</taxon>
        <taxon>Cyanomargaritaceae</taxon>
        <taxon>Cyanomargarita</taxon>
    </lineage>
</organism>
<evidence type="ECO:0000313" key="3">
    <source>
        <dbReference type="Proteomes" id="UP000729701"/>
    </source>
</evidence>
<dbReference type="InterPro" id="IPR018247">
    <property type="entry name" value="EF_Hand_1_Ca_BS"/>
</dbReference>
<sequence>MMKEFKFGVMMLSVLGNLMLSPTANADLKGNLSVEVDGLKNKEGQLCVNIFSSSRGFPSKSDRALQKQCVKITEIPVTVNFQNLKAGSYAVAAIHDTNGDRTLNRNDLGMPLEGFGFSRNPDVKTNAPKFGDAAFLLAGSATSIKIQFKYL</sequence>